<evidence type="ECO:0000313" key="2">
    <source>
        <dbReference type="EMBL" id="KXA92129.1"/>
    </source>
</evidence>
<reference evidence="2 3" key="1">
    <citation type="journal article" date="2016" name="Sci. Rep.">
        <title>Metabolic traits of an uncultured archaeal lineage -MSBL1- from brine pools of the Red Sea.</title>
        <authorList>
            <person name="Mwirichia R."/>
            <person name="Alam I."/>
            <person name="Rashid M."/>
            <person name="Vinu M."/>
            <person name="Ba-Alawi W."/>
            <person name="Anthony Kamau A."/>
            <person name="Kamanda Ngugi D."/>
            <person name="Goker M."/>
            <person name="Klenk H.P."/>
            <person name="Bajic V."/>
            <person name="Stingl U."/>
        </authorList>
    </citation>
    <scope>NUCLEOTIDE SEQUENCE [LARGE SCALE GENOMIC DNA]</scope>
    <source>
        <strain evidence="2">SCGC-AAA259E22</strain>
    </source>
</reference>
<accession>A0A133UD70</accession>
<keyword evidence="1" id="KW-0472">Membrane</keyword>
<protein>
    <recommendedName>
        <fullName evidence="4">Ubiquinone biosynthesis protein UbiA</fullName>
    </recommendedName>
</protein>
<evidence type="ECO:0008006" key="4">
    <source>
        <dbReference type="Google" id="ProtNLM"/>
    </source>
</evidence>
<feature type="transmembrane region" description="Helical" evidence="1">
    <location>
        <begin position="21"/>
        <end position="54"/>
    </location>
</feature>
<organism evidence="2 3">
    <name type="scientific">candidate division MSBL1 archaeon SCGC-AAA259E22</name>
    <dbReference type="NCBI Taxonomy" id="1698265"/>
    <lineage>
        <taxon>Archaea</taxon>
        <taxon>Methanobacteriati</taxon>
        <taxon>Methanobacteriota</taxon>
        <taxon>candidate division MSBL1</taxon>
    </lineage>
</organism>
<sequence>MTNSTIKDRVKGVFWIHRPHFALMGFITSVAGVSLAGMFNLALILKIGLLFWFLHSIAHPINDYIDRESDKIGRPNAPIPAKLVP</sequence>
<gene>
    <name evidence="2" type="ORF">AKJ66_04660</name>
</gene>
<name>A0A133UD70_9EURY</name>
<keyword evidence="1" id="KW-1133">Transmembrane helix</keyword>
<comment type="caution">
    <text evidence="2">The sequence shown here is derived from an EMBL/GenBank/DDBJ whole genome shotgun (WGS) entry which is preliminary data.</text>
</comment>
<evidence type="ECO:0000313" key="3">
    <source>
        <dbReference type="Proteomes" id="UP000070657"/>
    </source>
</evidence>
<proteinExistence type="predicted"/>
<keyword evidence="3" id="KW-1185">Reference proteome</keyword>
<dbReference type="InterPro" id="IPR044878">
    <property type="entry name" value="UbiA_sf"/>
</dbReference>
<dbReference type="AlphaFoldDB" id="A0A133UD70"/>
<evidence type="ECO:0000256" key="1">
    <source>
        <dbReference type="SAM" id="Phobius"/>
    </source>
</evidence>
<dbReference type="Proteomes" id="UP000070657">
    <property type="component" value="Unassembled WGS sequence"/>
</dbReference>
<dbReference type="EMBL" id="LHXP01000092">
    <property type="protein sequence ID" value="KXA92129.1"/>
    <property type="molecule type" value="Genomic_DNA"/>
</dbReference>
<dbReference type="Gene3D" id="1.10.357.140">
    <property type="entry name" value="UbiA prenyltransferase"/>
    <property type="match status" value="1"/>
</dbReference>
<keyword evidence="1" id="KW-0812">Transmembrane</keyword>